<name>A0ABW9AMC8_9BURK</name>
<proteinExistence type="predicted"/>
<keyword evidence="2" id="KW-1185">Reference proteome</keyword>
<dbReference type="Gene3D" id="1.10.3210.10">
    <property type="entry name" value="Hypothetical protein af1432"/>
    <property type="match status" value="1"/>
</dbReference>
<evidence type="ECO:0000313" key="1">
    <source>
        <dbReference type="EMBL" id="MFM0001196.1"/>
    </source>
</evidence>
<organism evidence="1 2">
    <name type="scientific">Paraburkholderia dipogonis</name>
    <dbReference type="NCBI Taxonomy" id="1211383"/>
    <lineage>
        <taxon>Bacteria</taxon>
        <taxon>Pseudomonadati</taxon>
        <taxon>Pseudomonadota</taxon>
        <taxon>Betaproteobacteria</taxon>
        <taxon>Burkholderiales</taxon>
        <taxon>Burkholderiaceae</taxon>
        <taxon>Paraburkholderia</taxon>
    </lineage>
</organism>
<dbReference type="Proteomes" id="UP001629230">
    <property type="component" value="Unassembled WGS sequence"/>
</dbReference>
<comment type="caution">
    <text evidence="1">The sequence shown here is derived from an EMBL/GenBank/DDBJ whole genome shotgun (WGS) entry which is preliminary data.</text>
</comment>
<protein>
    <recommendedName>
        <fullName evidence="3">Hydrolase</fullName>
    </recommendedName>
</protein>
<evidence type="ECO:0008006" key="3">
    <source>
        <dbReference type="Google" id="ProtNLM"/>
    </source>
</evidence>
<gene>
    <name evidence="1" type="ORF">PQR57_09220</name>
</gene>
<evidence type="ECO:0000313" key="2">
    <source>
        <dbReference type="Proteomes" id="UP001629230"/>
    </source>
</evidence>
<dbReference type="RefSeq" id="WP_132374412.1">
    <property type="nucleotide sequence ID" value="NZ_JAQQEZ010000005.1"/>
</dbReference>
<accession>A0ABW9AMC8</accession>
<dbReference type="SUPFAM" id="SSF109604">
    <property type="entry name" value="HD-domain/PDEase-like"/>
    <property type="match status" value="1"/>
</dbReference>
<sequence length="187" mass="21077">MSQSKEPIDVVAMFPQVADISDATLRKAVIATWETLWEMSPWKRIAEVPTSTEIPYPTLPHNQCVLEMAMSVADLFERHHGIKVNRDYLIAAAVLQDASKVVEFAPDAEGKVVATDIGKQYPHAFWAAHLALRNGIPDEIVHVLLTHSPQAPKFPATLEGKILYYVDQIDVIGIHKDRWRKELFITK</sequence>
<reference evidence="1 2" key="1">
    <citation type="journal article" date="2024" name="Chem. Sci.">
        <title>Discovery of megapolipeptins by genome mining of a Burkholderiales bacteria collection.</title>
        <authorList>
            <person name="Paulo B.S."/>
            <person name="Recchia M.J.J."/>
            <person name="Lee S."/>
            <person name="Fergusson C.H."/>
            <person name="Romanowski S.B."/>
            <person name="Hernandez A."/>
            <person name="Krull N."/>
            <person name="Liu D.Y."/>
            <person name="Cavanagh H."/>
            <person name="Bos A."/>
            <person name="Gray C.A."/>
            <person name="Murphy B.T."/>
            <person name="Linington R.G."/>
            <person name="Eustaquio A.S."/>
        </authorList>
    </citation>
    <scope>NUCLEOTIDE SEQUENCE [LARGE SCALE GENOMIC DNA]</scope>
    <source>
        <strain evidence="1 2">RL17-350-BIC-A</strain>
    </source>
</reference>
<dbReference type="EMBL" id="JAQQEZ010000005">
    <property type="protein sequence ID" value="MFM0001196.1"/>
    <property type="molecule type" value="Genomic_DNA"/>
</dbReference>